<sequence length="173" mass="20102">MELFQSFSPEWSLEEKDKNSKLLNYVVCENLTESIHTIQRLSFSNFIRYLARDHQWYGGMVMTDLEKGFHYVYRIASLPDHGGNRDASTVYFKIGYFKNATFLGFEEGVVHPDGDIQLEIALHDSNTRIGGYLYFIGALFRHIERSKSTRPVSRLIKINEGDFEFVVLQDDQC</sequence>
<organism evidence="1 2">
    <name type="scientific">Chitinophaga defluvii</name>
    <dbReference type="NCBI Taxonomy" id="3163343"/>
    <lineage>
        <taxon>Bacteria</taxon>
        <taxon>Pseudomonadati</taxon>
        <taxon>Bacteroidota</taxon>
        <taxon>Chitinophagia</taxon>
        <taxon>Chitinophagales</taxon>
        <taxon>Chitinophagaceae</taxon>
        <taxon>Chitinophaga</taxon>
    </lineage>
</organism>
<reference evidence="1 2" key="1">
    <citation type="submission" date="2024-06" db="EMBL/GenBank/DDBJ databases">
        <title>Chitinophaga defluvii sp. nov., isolated from municipal sewage.</title>
        <authorList>
            <person name="Zhang L."/>
        </authorList>
    </citation>
    <scope>NUCLEOTIDE SEQUENCE [LARGE SCALE GENOMIC DNA]</scope>
    <source>
        <strain evidence="1 2">H8</strain>
    </source>
</reference>
<dbReference type="RefSeq" id="WP_354663244.1">
    <property type="nucleotide sequence ID" value="NZ_JBEXAC010000002.1"/>
</dbReference>
<name>A0ABV2TCE3_9BACT</name>
<accession>A0ABV2TCE3</accession>
<keyword evidence="2" id="KW-1185">Reference proteome</keyword>
<dbReference type="Proteomes" id="UP001549749">
    <property type="component" value="Unassembled WGS sequence"/>
</dbReference>
<protein>
    <submittedName>
        <fullName evidence="1">Uncharacterized protein</fullName>
    </submittedName>
</protein>
<gene>
    <name evidence="1" type="ORF">ABR189_25125</name>
</gene>
<evidence type="ECO:0000313" key="2">
    <source>
        <dbReference type="Proteomes" id="UP001549749"/>
    </source>
</evidence>
<evidence type="ECO:0000313" key="1">
    <source>
        <dbReference type="EMBL" id="MET7000691.1"/>
    </source>
</evidence>
<dbReference type="EMBL" id="JBEXAC010000002">
    <property type="protein sequence ID" value="MET7000691.1"/>
    <property type="molecule type" value="Genomic_DNA"/>
</dbReference>
<comment type="caution">
    <text evidence="1">The sequence shown here is derived from an EMBL/GenBank/DDBJ whole genome shotgun (WGS) entry which is preliminary data.</text>
</comment>
<proteinExistence type="predicted"/>